<evidence type="ECO:0000313" key="3">
    <source>
        <dbReference type="Proteomes" id="UP000730739"/>
    </source>
</evidence>
<gene>
    <name evidence="2" type="ORF">J2Z31_001776</name>
</gene>
<dbReference type="SUPFAM" id="SSF46894">
    <property type="entry name" value="C-terminal effector domain of the bipartite response regulators"/>
    <property type="match status" value="1"/>
</dbReference>
<accession>A0ABS4QXB4</accession>
<reference evidence="2 3" key="1">
    <citation type="submission" date="2021-03" db="EMBL/GenBank/DDBJ databases">
        <title>Genomic Encyclopedia of Type Strains, Phase IV (KMG-IV): sequencing the most valuable type-strain genomes for metagenomic binning, comparative biology and taxonomic classification.</title>
        <authorList>
            <person name="Goeker M."/>
        </authorList>
    </citation>
    <scope>NUCLEOTIDE SEQUENCE [LARGE SCALE GENOMIC DNA]</scope>
    <source>
        <strain evidence="2 3">DSM 13372</strain>
    </source>
</reference>
<dbReference type="SMART" id="SM00421">
    <property type="entry name" value="HTH_LUXR"/>
    <property type="match status" value="1"/>
</dbReference>
<dbReference type="Proteomes" id="UP000730739">
    <property type="component" value="Unassembled WGS sequence"/>
</dbReference>
<dbReference type="InterPro" id="IPR036388">
    <property type="entry name" value="WH-like_DNA-bd_sf"/>
</dbReference>
<keyword evidence="3" id="KW-1185">Reference proteome</keyword>
<keyword evidence="2" id="KW-0238">DNA-binding</keyword>
<proteinExistence type="predicted"/>
<dbReference type="GO" id="GO:0003677">
    <property type="term" value="F:DNA binding"/>
    <property type="evidence" value="ECO:0007669"/>
    <property type="project" value="UniProtKB-KW"/>
</dbReference>
<dbReference type="Gene3D" id="1.10.10.10">
    <property type="entry name" value="Winged helix-like DNA-binding domain superfamily/Winged helix DNA-binding domain"/>
    <property type="match status" value="1"/>
</dbReference>
<sequence length="391" mass="42110">MAASRMGQQPIYIYDENRIATISAHVGAAIDRASFGSGSWDEIPVAFSQAFPGSFAGLWNMNFGESRLNFQSWGNTDPAFIASYADHFAYINPWTPYWSAAKSGLVALSEEVCPARLFSNTEFYNDWLRPQKDADAAAGLKLIGGDGETIQFVIHFPMQNSEAYGQATAEVLRRIRSSLGRSISLSRLMRAGTEGAVAAAALVERGRCAAFVIEGNRLIREANQLAVQLFSSGRSVIVRNNRCFLADSDADARFGSVLERLSKGFPTGGASFSFRTAKGAMRVTMAALPAASSSSSLAALLPPRQLVLVIVTDLAPSAADTPDLSTLRAAFGLTPAEISFCQRLLLGESVSDAAELLGISVETARTRLKSIFHKTGTSRQGQLMLFLSKLR</sequence>
<feature type="domain" description="HTH luxR-type" evidence="1">
    <location>
        <begin position="330"/>
        <end position="387"/>
    </location>
</feature>
<evidence type="ECO:0000259" key="1">
    <source>
        <dbReference type="SMART" id="SM00421"/>
    </source>
</evidence>
<comment type="caution">
    <text evidence="2">The sequence shown here is derived from an EMBL/GenBank/DDBJ whole genome shotgun (WGS) entry which is preliminary data.</text>
</comment>
<evidence type="ECO:0000313" key="2">
    <source>
        <dbReference type="EMBL" id="MBP2235284.1"/>
    </source>
</evidence>
<dbReference type="InterPro" id="IPR016032">
    <property type="entry name" value="Sig_transdc_resp-reg_C-effctor"/>
</dbReference>
<protein>
    <submittedName>
        <fullName evidence="2">DNA-binding CsgD family transcriptional regulator</fullName>
    </submittedName>
</protein>
<name>A0ABS4QXB4_9HYPH</name>
<organism evidence="2 3">
    <name type="scientific">Sinorhizobium kostiense</name>
    <dbReference type="NCBI Taxonomy" id="76747"/>
    <lineage>
        <taxon>Bacteria</taxon>
        <taxon>Pseudomonadati</taxon>
        <taxon>Pseudomonadota</taxon>
        <taxon>Alphaproteobacteria</taxon>
        <taxon>Hyphomicrobiales</taxon>
        <taxon>Rhizobiaceae</taxon>
        <taxon>Sinorhizobium/Ensifer group</taxon>
        <taxon>Sinorhizobium</taxon>
    </lineage>
</organism>
<dbReference type="EMBL" id="JAGILA010000002">
    <property type="protein sequence ID" value="MBP2235284.1"/>
    <property type="molecule type" value="Genomic_DNA"/>
</dbReference>
<dbReference type="InterPro" id="IPR000792">
    <property type="entry name" value="Tscrpt_reg_LuxR_C"/>
</dbReference>
<dbReference type="RefSeq" id="WP_209601512.1">
    <property type="nucleotide sequence ID" value="NZ_JAGILA010000002.1"/>
</dbReference>